<comment type="similarity">
    <text evidence="2">Belongs to the glycosyl hydrolase 3 family.</text>
</comment>
<organism evidence="9 10">
    <name type="scientific">Streptomyces thermolineatus</name>
    <dbReference type="NCBI Taxonomy" id="44033"/>
    <lineage>
        <taxon>Bacteria</taxon>
        <taxon>Bacillati</taxon>
        <taxon>Actinomycetota</taxon>
        <taxon>Actinomycetes</taxon>
        <taxon>Kitasatosporales</taxon>
        <taxon>Streptomycetaceae</taxon>
        <taxon>Streptomyces</taxon>
    </lineage>
</organism>
<dbReference type="InterPro" id="IPR001764">
    <property type="entry name" value="Glyco_hydro_3_N"/>
</dbReference>
<dbReference type="InterPro" id="IPR050226">
    <property type="entry name" value="NagZ_Beta-hexosaminidase"/>
</dbReference>
<accession>A0ABN3MKM3</accession>
<evidence type="ECO:0000256" key="1">
    <source>
        <dbReference type="ARBA" id="ARBA00001231"/>
    </source>
</evidence>
<dbReference type="Pfam" id="PF01915">
    <property type="entry name" value="Glyco_hydro_3_C"/>
    <property type="match status" value="1"/>
</dbReference>
<dbReference type="GO" id="GO:0016787">
    <property type="term" value="F:hydrolase activity"/>
    <property type="evidence" value="ECO:0007669"/>
    <property type="project" value="UniProtKB-KW"/>
</dbReference>
<keyword evidence="6" id="KW-0732">Signal</keyword>
<feature type="domain" description="Glycoside hydrolase family 3 N-terminal" evidence="7">
    <location>
        <begin position="69"/>
        <end position="409"/>
    </location>
</feature>
<gene>
    <name evidence="9" type="ORF">GCM10010406_45520</name>
</gene>
<dbReference type="EMBL" id="BAAATA010000034">
    <property type="protein sequence ID" value="GAA2503823.1"/>
    <property type="molecule type" value="Genomic_DNA"/>
</dbReference>
<evidence type="ECO:0000256" key="6">
    <source>
        <dbReference type="SAM" id="SignalP"/>
    </source>
</evidence>
<dbReference type="InterPro" id="IPR017853">
    <property type="entry name" value="GH"/>
</dbReference>
<dbReference type="Gene3D" id="3.20.20.300">
    <property type="entry name" value="Glycoside hydrolase, family 3, N-terminal domain"/>
    <property type="match status" value="1"/>
</dbReference>
<reference evidence="9 10" key="1">
    <citation type="journal article" date="2019" name="Int. J. Syst. Evol. Microbiol.">
        <title>The Global Catalogue of Microorganisms (GCM) 10K type strain sequencing project: providing services to taxonomists for standard genome sequencing and annotation.</title>
        <authorList>
            <consortium name="The Broad Institute Genomics Platform"/>
            <consortium name="The Broad Institute Genome Sequencing Center for Infectious Disease"/>
            <person name="Wu L."/>
            <person name="Ma J."/>
        </authorList>
    </citation>
    <scope>NUCLEOTIDE SEQUENCE [LARGE SCALE GENOMIC DNA]</scope>
    <source>
        <strain evidence="9 10">JCM 6307</strain>
    </source>
</reference>
<evidence type="ECO:0000313" key="9">
    <source>
        <dbReference type="EMBL" id="GAA2503823.1"/>
    </source>
</evidence>
<dbReference type="SUPFAM" id="SSF51445">
    <property type="entry name" value="(Trans)glycosidases"/>
    <property type="match status" value="1"/>
</dbReference>
<evidence type="ECO:0000259" key="7">
    <source>
        <dbReference type="Pfam" id="PF00933"/>
    </source>
</evidence>
<dbReference type="PANTHER" id="PTHR30480">
    <property type="entry name" value="BETA-HEXOSAMINIDASE-RELATED"/>
    <property type="match status" value="1"/>
</dbReference>
<dbReference type="InterPro" id="IPR036962">
    <property type="entry name" value="Glyco_hydro_3_N_sf"/>
</dbReference>
<sequence length="617" mass="64278">MRNTTLRRLVTGPAVAGLLLAPAVLPAGGANAAPADAGAVSSAVPVPAPGRSDDARTRGAVMRTLQRMTLEEKVGQLLVTYAYGDRADTADPAAVAANRRIHGVDNAEQLIEKYHVGGIVYFAWSGNVKDPRQIAGLSNGLQRAAAGQRVPVPLTVATDQEYGVVYRVGPPATQFPGAMALGAGRSTADARRAAAVGGAELRALGVNQDYAPVADVNVDPANPVIGVRSFGEDPGLVAAMVAAQVDGYQDSGVSATAKHFPGHGDTSVDSHTGLPVIDHTREEWERIDAPPFRAAVRAGADSIMTAHIVVPHLDPSGDPATLSEPVLTGLLREELGYDGVIVTDSLEMAGVRQKYGDDRVPVLALKAGADQLLMPPDTAVARDAVLEAVRSGELTERRIDESVYRVLRVKYRNGLFGERYVDPDAIGSVVGTGEHLATAQRIADRTTTLLRNDDGLLPLAPGRRSVLVTGWGAATTSHLASALERRGADTEVAETGTSPTQARIDAVADEAADHDLVVVATNKAAGSAAQQRLVAALEASGTPVAVLAVRDPYDVAHLPDSGTYLATYSYAQVSLESAVKVLFGEVQPHGKLPVTVPKADPSQGALYPYGFGLGLPG</sequence>
<dbReference type="Proteomes" id="UP001501358">
    <property type="component" value="Unassembled WGS sequence"/>
</dbReference>
<evidence type="ECO:0000256" key="3">
    <source>
        <dbReference type="ARBA" id="ARBA00012663"/>
    </source>
</evidence>
<evidence type="ECO:0000256" key="5">
    <source>
        <dbReference type="ARBA" id="ARBA00023295"/>
    </source>
</evidence>
<dbReference type="InterPro" id="IPR002772">
    <property type="entry name" value="Glyco_hydro_3_C"/>
</dbReference>
<evidence type="ECO:0000256" key="2">
    <source>
        <dbReference type="ARBA" id="ARBA00005336"/>
    </source>
</evidence>
<dbReference type="Pfam" id="PF00933">
    <property type="entry name" value="Glyco_hydro_3"/>
    <property type="match status" value="1"/>
</dbReference>
<dbReference type="PANTHER" id="PTHR30480:SF13">
    <property type="entry name" value="BETA-HEXOSAMINIDASE"/>
    <property type="match status" value="1"/>
</dbReference>
<feature type="signal peptide" evidence="6">
    <location>
        <begin position="1"/>
        <end position="32"/>
    </location>
</feature>
<dbReference type="Gene3D" id="3.40.50.1700">
    <property type="entry name" value="Glycoside hydrolase family 3 C-terminal domain"/>
    <property type="match status" value="1"/>
</dbReference>
<dbReference type="PRINTS" id="PR00133">
    <property type="entry name" value="GLHYDRLASE3"/>
</dbReference>
<dbReference type="InterPro" id="IPR036881">
    <property type="entry name" value="Glyco_hydro_3_C_sf"/>
</dbReference>
<keyword evidence="5" id="KW-0326">Glycosidase</keyword>
<comment type="caution">
    <text evidence="9">The sequence shown here is derived from an EMBL/GenBank/DDBJ whole genome shotgun (WGS) entry which is preliminary data.</text>
</comment>
<evidence type="ECO:0000256" key="4">
    <source>
        <dbReference type="ARBA" id="ARBA00022801"/>
    </source>
</evidence>
<feature type="domain" description="Glycoside hydrolase family 3 C-terminal" evidence="8">
    <location>
        <begin position="448"/>
        <end position="614"/>
    </location>
</feature>
<comment type="catalytic activity">
    <reaction evidence="1">
        <text>Hydrolysis of terminal non-reducing N-acetyl-D-hexosamine residues in N-acetyl-beta-D-hexosaminides.</text>
        <dbReference type="EC" id="3.2.1.52"/>
    </reaction>
</comment>
<name>A0ABN3MKM3_9ACTN</name>
<keyword evidence="4 9" id="KW-0378">Hydrolase</keyword>
<feature type="chain" id="PRO_5045547327" description="beta-N-acetylhexosaminidase" evidence="6">
    <location>
        <begin position="33"/>
        <end position="617"/>
    </location>
</feature>
<dbReference type="RefSeq" id="WP_344385125.1">
    <property type="nucleotide sequence ID" value="NZ_BAAATA010000034.1"/>
</dbReference>
<keyword evidence="10" id="KW-1185">Reference proteome</keyword>
<dbReference type="SUPFAM" id="SSF52279">
    <property type="entry name" value="Beta-D-glucan exohydrolase, C-terminal domain"/>
    <property type="match status" value="1"/>
</dbReference>
<dbReference type="EC" id="3.2.1.52" evidence="3"/>
<proteinExistence type="inferred from homology"/>
<protein>
    <recommendedName>
        <fullName evidence="3">beta-N-acetylhexosaminidase</fullName>
        <ecNumber evidence="3">3.2.1.52</ecNumber>
    </recommendedName>
</protein>
<evidence type="ECO:0000259" key="8">
    <source>
        <dbReference type="Pfam" id="PF01915"/>
    </source>
</evidence>
<evidence type="ECO:0000313" key="10">
    <source>
        <dbReference type="Proteomes" id="UP001501358"/>
    </source>
</evidence>